<dbReference type="SUPFAM" id="SSF53187">
    <property type="entry name" value="Zn-dependent exopeptidases"/>
    <property type="match status" value="1"/>
</dbReference>
<feature type="binding site" evidence="4">
    <location>
        <position position="220"/>
    </location>
    <ligand>
        <name>allantoate</name>
        <dbReference type="ChEBI" id="CHEBI:17536"/>
    </ligand>
</feature>
<dbReference type="CDD" id="cd03884">
    <property type="entry name" value="M20_bAS"/>
    <property type="match status" value="1"/>
</dbReference>
<evidence type="ECO:0000256" key="4">
    <source>
        <dbReference type="PIRSR" id="PIRSR001235-2"/>
    </source>
</evidence>
<feature type="binding site" evidence="3">
    <location>
        <position position="98"/>
    </location>
    <ligand>
        <name>Zn(2+)</name>
        <dbReference type="ChEBI" id="CHEBI:29105"/>
        <label>1</label>
    </ligand>
</feature>
<dbReference type="InterPro" id="IPR010158">
    <property type="entry name" value="Amidase_Cbmase"/>
</dbReference>
<dbReference type="AlphaFoldDB" id="A0A1N7BAK1"/>
<dbReference type="Gene3D" id="3.30.70.360">
    <property type="match status" value="1"/>
</dbReference>
<dbReference type="SUPFAM" id="SSF55031">
    <property type="entry name" value="Bacterial exopeptidase dimerisation domain"/>
    <property type="match status" value="1"/>
</dbReference>
<evidence type="ECO:0000313" key="5">
    <source>
        <dbReference type="EMBL" id="SIR48381.1"/>
    </source>
</evidence>
<feature type="binding site" evidence="3">
    <location>
        <position position="386"/>
    </location>
    <ligand>
        <name>Zn(2+)</name>
        <dbReference type="ChEBI" id="CHEBI:29105"/>
        <label>2</label>
    </ligand>
</feature>
<dbReference type="NCBIfam" id="NF006771">
    <property type="entry name" value="PRK09290.1-5"/>
    <property type="match status" value="1"/>
</dbReference>
<feature type="binding site" evidence="4">
    <location>
        <position position="280"/>
    </location>
    <ligand>
        <name>allantoate</name>
        <dbReference type="ChEBI" id="CHEBI:17536"/>
    </ligand>
</feature>
<dbReference type="PANTHER" id="PTHR32494">
    <property type="entry name" value="ALLANTOATE DEIMINASE-RELATED"/>
    <property type="match status" value="1"/>
</dbReference>
<evidence type="ECO:0000313" key="6">
    <source>
        <dbReference type="Proteomes" id="UP000186385"/>
    </source>
</evidence>
<organism evidence="5 6">
    <name type="scientific">Domibacillus enclensis</name>
    <dbReference type="NCBI Taxonomy" id="1017273"/>
    <lineage>
        <taxon>Bacteria</taxon>
        <taxon>Bacillati</taxon>
        <taxon>Bacillota</taxon>
        <taxon>Bacilli</taxon>
        <taxon>Bacillales</taxon>
        <taxon>Bacillaceae</taxon>
        <taxon>Domibacillus</taxon>
    </lineage>
</organism>
<evidence type="ECO:0000256" key="1">
    <source>
        <dbReference type="ARBA" id="ARBA00006153"/>
    </source>
</evidence>
<dbReference type="STRING" id="1017273.SAMN05443094_10916"/>
<comment type="cofactor">
    <cofactor evidence="3">
        <name>Zn(2+)</name>
        <dbReference type="ChEBI" id="CHEBI:29105"/>
    </cofactor>
    <text evidence="3">Binds 2 Zn(2+) ions per subunit.</text>
</comment>
<keyword evidence="3" id="KW-0862">Zinc</keyword>
<feature type="binding site" evidence="3">
    <location>
        <position position="87"/>
    </location>
    <ligand>
        <name>Zn(2+)</name>
        <dbReference type="ChEBI" id="CHEBI:29105"/>
        <label>1</label>
    </ligand>
</feature>
<name>A0A1N7BAK1_9BACI</name>
<reference evidence="5 6" key="1">
    <citation type="submission" date="2017-01" db="EMBL/GenBank/DDBJ databases">
        <authorList>
            <person name="Mah S.A."/>
            <person name="Swanson W.J."/>
            <person name="Moy G.W."/>
            <person name="Vacquier V.D."/>
        </authorList>
    </citation>
    <scope>NUCLEOTIDE SEQUENCE [LARGE SCALE GENOMIC DNA]</scope>
    <source>
        <strain evidence="5 6">NIO-1016</strain>
    </source>
</reference>
<dbReference type="InterPro" id="IPR036264">
    <property type="entry name" value="Bact_exopeptidase_dim_dom"/>
</dbReference>
<protein>
    <submittedName>
        <fullName evidence="5">Allantoate deiminase</fullName>
    </submittedName>
</protein>
<evidence type="ECO:0000256" key="3">
    <source>
        <dbReference type="PIRSR" id="PIRSR001235-1"/>
    </source>
</evidence>
<accession>A0A1N7BAK1</accession>
<dbReference type="PANTHER" id="PTHR32494:SF5">
    <property type="entry name" value="ALLANTOATE AMIDOHYDROLASE"/>
    <property type="match status" value="1"/>
</dbReference>
<feature type="binding site" evidence="3">
    <location>
        <position position="133"/>
    </location>
    <ligand>
        <name>Zn(2+)</name>
        <dbReference type="ChEBI" id="CHEBI:29105"/>
        <label>2</label>
    </ligand>
</feature>
<dbReference type="Pfam" id="PF01546">
    <property type="entry name" value="Peptidase_M20"/>
    <property type="match status" value="1"/>
</dbReference>
<dbReference type="GO" id="GO:0016813">
    <property type="term" value="F:hydrolase activity, acting on carbon-nitrogen (but not peptide) bonds, in linear amidines"/>
    <property type="evidence" value="ECO:0007669"/>
    <property type="project" value="InterPro"/>
</dbReference>
<gene>
    <name evidence="5" type="ORF">SAMN05443094_10916</name>
</gene>
<feature type="binding site" evidence="3">
    <location>
        <position position="195"/>
    </location>
    <ligand>
        <name>Zn(2+)</name>
        <dbReference type="ChEBI" id="CHEBI:29105"/>
        <label>1</label>
    </ligand>
</feature>
<sequence>MSIPVQEANYDFKTADEMLEWLALFGGTAAGGVTRLLYTDAWSEAQHALKHVMQQKGLDVRFDAVGNLFGRRTGVEEPESIILTGSHIDTVQEGGKFDGAYGIVASFIAVQRLYDQYGAPKRTIDVVSLAEEEGSRFPLTFWGSGFMTGRYSLDQAASIYDQDGVSLKDAMEKAGFGAKPMPVGQNKPKAFVEVHVEQGIVLERKKKSIGIVSHIVGQRRYTVCFKGESNHAGTTPMSMRKDAVRLMAEWVLFVSVEAERMDEALVATVGKVCASPNMPNVIAGEVECSLDVRHYHEGMLNRFEEKINEFKERAASSGMGMTIQRWMKIQPVAMDEGMMEMAARQAERLDFSFETVVSGAGHDAQVFGEYCPTMLLFVPSRNGISHSPDEWTEPEELEKGIQLLMCKLYALAYV</sequence>
<dbReference type="Proteomes" id="UP000186385">
    <property type="component" value="Unassembled WGS sequence"/>
</dbReference>
<feature type="binding site" evidence="4">
    <location>
        <position position="293"/>
    </location>
    <ligand>
        <name>allantoate</name>
        <dbReference type="ChEBI" id="CHEBI:17536"/>
    </ligand>
</feature>
<dbReference type="RefSeq" id="WP_076496345.1">
    <property type="nucleotide sequence ID" value="NZ_FTLX01000009.1"/>
</dbReference>
<dbReference type="EMBL" id="FTLX01000009">
    <property type="protein sequence ID" value="SIR48381.1"/>
    <property type="molecule type" value="Genomic_DNA"/>
</dbReference>
<keyword evidence="2" id="KW-0378">Hydrolase</keyword>
<dbReference type="PIRSF" id="PIRSF001235">
    <property type="entry name" value="Amidase_carbamoylase"/>
    <property type="match status" value="1"/>
</dbReference>
<keyword evidence="3" id="KW-0479">Metal-binding</keyword>
<dbReference type="Gene3D" id="3.40.630.10">
    <property type="entry name" value="Zn peptidases"/>
    <property type="match status" value="1"/>
</dbReference>
<feature type="binding site" evidence="3">
    <location>
        <position position="98"/>
    </location>
    <ligand>
        <name>Zn(2+)</name>
        <dbReference type="ChEBI" id="CHEBI:29105"/>
        <label>2</label>
    </ligand>
</feature>
<comment type="similarity">
    <text evidence="1">Belongs to the peptidase M20 family.</text>
</comment>
<dbReference type="GO" id="GO:0046872">
    <property type="term" value="F:metal ion binding"/>
    <property type="evidence" value="ECO:0007669"/>
    <property type="project" value="UniProtKB-KW"/>
</dbReference>
<proteinExistence type="inferred from homology"/>
<dbReference type="InterPro" id="IPR002933">
    <property type="entry name" value="Peptidase_M20"/>
</dbReference>
<evidence type="ECO:0000256" key="2">
    <source>
        <dbReference type="ARBA" id="ARBA00022801"/>
    </source>
</evidence>
<dbReference type="NCBIfam" id="TIGR01879">
    <property type="entry name" value="hydantase"/>
    <property type="match status" value="1"/>
</dbReference>